<dbReference type="InterPro" id="IPR025641">
    <property type="entry name" value="DUF4340"/>
</dbReference>
<proteinExistence type="predicted"/>
<comment type="caution">
    <text evidence="2">The sequence shown here is derived from an EMBL/GenBank/DDBJ whole genome shotgun (WGS) entry which is preliminary data.</text>
</comment>
<evidence type="ECO:0000313" key="3">
    <source>
        <dbReference type="Proteomes" id="UP000482209"/>
    </source>
</evidence>
<gene>
    <name evidence="2" type="ORF">FYJ58_01680</name>
</gene>
<dbReference type="EMBL" id="VUMT01000002">
    <property type="protein sequence ID" value="MSS62604.1"/>
    <property type="molecule type" value="Genomic_DNA"/>
</dbReference>
<organism evidence="2 3">
    <name type="scientific">Velocimicrobium porci</name>
    <dbReference type="NCBI Taxonomy" id="2606634"/>
    <lineage>
        <taxon>Bacteria</taxon>
        <taxon>Bacillati</taxon>
        <taxon>Bacillota</taxon>
        <taxon>Clostridia</taxon>
        <taxon>Lachnospirales</taxon>
        <taxon>Lachnospiraceae</taxon>
        <taxon>Velocimicrobium</taxon>
    </lineage>
</organism>
<dbReference type="Proteomes" id="UP000482209">
    <property type="component" value="Unassembled WGS sequence"/>
</dbReference>
<dbReference type="Pfam" id="PF14238">
    <property type="entry name" value="DUF4340"/>
    <property type="match status" value="2"/>
</dbReference>
<name>A0A6L5XVG4_9FIRM</name>
<keyword evidence="3" id="KW-1185">Reference proteome</keyword>
<feature type="domain" description="DUF4340" evidence="1">
    <location>
        <begin position="224"/>
        <end position="368"/>
    </location>
</feature>
<dbReference type="AlphaFoldDB" id="A0A6L5XVG4"/>
<accession>A0A6L5XVG4</accession>
<sequence length="430" mass="48303">MTKKKKQTVVLGILIFLMILLGVGYGAIKKINAVKEAEKEQSIELYHLDTEKAKKIIITNENGTIELTKKASNWIFAGDSSLPIDADKVDNILSLVKVINANSEVTDGTEELSQYGLEKPEQSIYIELTNGVKAKVSFGTEVPILGGYYCLVDDGTKVYTMGEELYQAILRNKMDFVKMEKIPSIESKNVKKLELTNRKGKAVTIQKISDGSFVIKGAYDKTVTGNSEAILGLFENYGELAFDNCVEYSCKDFSQYGLENPEQSLKITYTVKKDKKNVKEQYILYVGNKSEDGSYYVTPEGSAYVYQMEEDILDELLNVKIFDYIDKTVFAFSTDSLKAITVEDKKGNKKNLTVKKDLDTLTALQALTFSGEIEEKVSENEPIYTCIVQNNGEKSIVSFLPYDGKKYYRVDKDGEQLFLVDKKAVDKLLK</sequence>
<evidence type="ECO:0000313" key="2">
    <source>
        <dbReference type="EMBL" id="MSS62604.1"/>
    </source>
</evidence>
<feature type="domain" description="DUF4340" evidence="1">
    <location>
        <begin position="74"/>
        <end position="212"/>
    </location>
</feature>
<dbReference type="RefSeq" id="WP_154516335.1">
    <property type="nucleotide sequence ID" value="NZ_VUMT01000002.1"/>
</dbReference>
<protein>
    <submittedName>
        <fullName evidence="2">DUF4340 domain-containing protein</fullName>
    </submittedName>
</protein>
<reference evidence="2 3" key="1">
    <citation type="submission" date="2019-08" db="EMBL/GenBank/DDBJ databases">
        <title>In-depth cultivation of the pig gut microbiome towards novel bacterial diversity and tailored functional studies.</title>
        <authorList>
            <person name="Wylensek D."/>
            <person name="Hitch T.C.A."/>
            <person name="Clavel T."/>
        </authorList>
    </citation>
    <scope>NUCLEOTIDE SEQUENCE [LARGE SCALE GENOMIC DNA]</scope>
    <source>
        <strain evidence="2 3">WCA-693-APC-MOT-I</strain>
    </source>
</reference>
<evidence type="ECO:0000259" key="1">
    <source>
        <dbReference type="Pfam" id="PF14238"/>
    </source>
</evidence>